<keyword evidence="1" id="KW-1133">Transmembrane helix</keyword>
<sequence length="178" mass="19452">MIPIPTDPGPAPRFVPVSFEWERTRKLRLLLTGLVLVIGYPIIAVTGVVWTFSLPVAKVPLSLGVALAAGISALFGWVLGFSILLSQSYFRGGFFDAAGSRVLVRQALVLCISVVVMNAFSQAVLVLIISTSAERSSGPIALDAELVLYLVFMMIPMFMAGIGWWLMFRSVRPEPPRW</sequence>
<feature type="transmembrane region" description="Helical" evidence="1">
    <location>
        <begin position="149"/>
        <end position="168"/>
    </location>
</feature>
<evidence type="ECO:0000256" key="1">
    <source>
        <dbReference type="SAM" id="Phobius"/>
    </source>
</evidence>
<keyword evidence="1" id="KW-0812">Transmembrane</keyword>
<feature type="transmembrane region" description="Helical" evidence="1">
    <location>
        <begin position="64"/>
        <end position="86"/>
    </location>
</feature>
<organism evidence="2 3">
    <name type="scientific">Saccharopolyspora gregorii</name>
    <dbReference type="NCBI Taxonomy" id="33914"/>
    <lineage>
        <taxon>Bacteria</taxon>
        <taxon>Bacillati</taxon>
        <taxon>Actinomycetota</taxon>
        <taxon>Actinomycetes</taxon>
        <taxon>Pseudonocardiales</taxon>
        <taxon>Pseudonocardiaceae</taxon>
        <taxon>Saccharopolyspora</taxon>
    </lineage>
</organism>
<evidence type="ECO:0000313" key="3">
    <source>
        <dbReference type="Proteomes" id="UP001500483"/>
    </source>
</evidence>
<name>A0ABP6S202_9PSEU</name>
<comment type="caution">
    <text evidence="2">The sequence shown here is derived from an EMBL/GenBank/DDBJ whole genome shotgun (WGS) entry which is preliminary data.</text>
</comment>
<protein>
    <recommendedName>
        <fullName evidence="4">DUF2569 family protein</fullName>
    </recommendedName>
</protein>
<proteinExistence type="predicted"/>
<dbReference type="Proteomes" id="UP001500483">
    <property type="component" value="Unassembled WGS sequence"/>
</dbReference>
<dbReference type="EMBL" id="BAAAYK010000038">
    <property type="protein sequence ID" value="GAA3365823.1"/>
    <property type="molecule type" value="Genomic_DNA"/>
</dbReference>
<reference evidence="3" key="1">
    <citation type="journal article" date="2019" name="Int. J. Syst. Evol. Microbiol.">
        <title>The Global Catalogue of Microorganisms (GCM) 10K type strain sequencing project: providing services to taxonomists for standard genome sequencing and annotation.</title>
        <authorList>
            <consortium name="The Broad Institute Genomics Platform"/>
            <consortium name="The Broad Institute Genome Sequencing Center for Infectious Disease"/>
            <person name="Wu L."/>
            <person name="Ma J."/>
        </authorList>
    </citation>
    <scope>NUCLEOTIDE SEQUENCE [LARGE SCALE GENOMIC DNA]</scope>
    <source>
        <strain evidence="3">JCM 9687</strain>
    </source>
</reference>
<keyword evidence="3" id="KW-1185">Reference proteome</keyword>
<evidence type="ECO:0008006" key="4">
    <source>
        <dbReference type="Google" id="ProtNLM"/>
    </source>
</evidence>
<feature type="transmembrane region" description="Helical" evidence="1">
    <location>
        <begin position="107"/>
        <end position="129"/>
    </location>
</feature>
<keyword evidence="1" id="KW-0472">Membrane</keyword>
<gene>
    <name evidence="2" type="ORF">GCM10020366_67260</name>
</gene>
<accession>A0ABP6S202</accession>
<feature type="transmembrane region" description="Helical" evidence="1">
    <location>
        <begin position="29"/>
        <end position="52"/>
    </location>
</feature>
<evidence type="ECO:0000313" key="2">
    <source>
        <dbReference type="EMBL" id="GAA3365823.1"/>
    </source>
</evidence>